<comment type="caution">
    <text evidence="2">The sequence shown here is derived from an EMBL/GenBank/DDBJ whole genome shotgun (WGS) entry which is preliminary data.</text>
</comment>
<protein>
    <submittedName>
        <fullName evidence="2">8034_t:CDS:1</fullName>
    </submittedName>
</protein>
<reference evidence="2 3" key="1">
    <citation type="submission" date="2021-06" db="EMBL/GenBank/DDBJ databases">
        <authorList>
            <person name="Kallberg Y."/>
            <person name="Tangrot J."/>
            <person name="Rosling A."/>
        </authorList>
    </citation>
    <scope>NUCLEOTIDE SEQUENCE [LARGE SCALE GENOMIC DNA]</scope>
    <source>
        <strain evidence="2 3">120-4 pot B 10/14</strain>
    </source>
</reference>
<feature type="compositionally biased region" description="Basic and acidic residues" evidence="1">
    <location>
        <begin position="104"/>
        <end position="124"/>
    </location>
</feature>
<feature type="compositionally biased region" description="Basic and acidic residues" evidence="1">
    <location>
        <begin position="1"/>
        <end position="19"/>
    </location>
</feature>
<accession>A0ABM8W5D4</accession>
<keyword evidence="3" id="KW-1185">Reference proteome</keyword>
<evidence type="ECO:0000313" key="2">
    <source>
        <dbReference type="EMBL" id="CAG8529363.1"/>
    </source>
</evidence>
<evidence type="ECO:0000256" key="1">
    <source>
        <dbReference type="SAM" id="MobiDB-lite"/>
    </source>
</evidence>
<feature type="compositionally biased region" description="Polar residues" evidence="1">
    <location>
        <begin position="128"/>
        <end position="149"/>
    </location>
</feature>
<evidence type="ECO:0000313" key="3">
    <source>
        <dbReference type="Proteomes" id="UP000789901"/>
    </source>
</evidence>
<sequence length="177" mass="19878">VNKKKTESDTTKPIKEITEVKLQMTLKSRPRNRQAHIRETPESNGMKPTKTLPETTTQKKEELVSQTRNALEQKAITPQSPPKLTADSITPTKTDSSNDDTDNDETKSTTRNDDSKKRRVEQKAKTLRSPSKSIADSITPTKTDSSNDTNNDETKNSYPKKKGKIIKKNSMIIGDNH</sequence>
<dbReference type="Proteomes" id="UP000789901">
    <property type="component" value="Unassembled WGS sequence"/>
</dbReference>
<gene>
    <name evidence="2" type="ORF">GMARGA_LOCUS3544</name>
</gene>
<proteinExistence type="predicted"/>
<organism evidence="2 3">
    <name type="scientific">Gigaspora margarita</name>
    <dbReference type="NCBI Taxonomy" id="4874"/>
    <lineage>
        <taxon>Eukaryota</taxon>
        <taxon>Fungi</taxon>
        <taxon>Fungi incertae sedis</taxon>
        <taxon>Mucoromycota</taxon>
        <taxon>Glomeromycotina</taxon>
        <taxon>Glomeromycetes</taxon>
        <taxon>Diversisporales</taxon>
        <taxon>Gigasporaceae</taxon>
        <taxon>Gigaspora</taxon>
    </lineage>
</organism>
<feature type="non-terminal residue" evidence="2">
    <location>
        <position position="1"/>
    </location>
</feature>
<dbReference type="EMBL" id="CAJVQB010001288">
    <property type="protein sequence ID" value="CAG8529363.1"/>
    <property type="molecule type" value="Genomic_DNA"/>
</dbReference>
<name>A0ABM8W5D4_GIGMA</name>
<feature type="region of interest" description="Disordered" evidence="1">
    <location>
        <begin position="1"/>
        <end position="177"/>
    </location>
</feature>
<feature type="compositionally biased region" description="Basic residues" evidence="1">
    <location>
        <begin position="158"/>
        <end position="167"/>
    </location>
</feature>